<protein>
    <recommendedName>
        <fullName evidence="7">4-hydroxy-3-methylbut-2-en-1-yl diphosphate synthase (flavodoxin)</fullName>
        <ecNumber evidence="7">1.17.7.3</ecNumber>
    </recommendedName>
    <alternativeName>
        <fullName evidence="7">1-hydroxy-2-methyl-2-(E)-butenyl 4-diphosphate synthase</fullName>
    </alternativeName>
</protein>
<dbReference type="InterPro" id="IPR045854">
    <property type="entry name" value="NO2/SO3_Rdtase_4Fe4S_sf"/>
</dbReference>
<dbReference type="UniPathway" id="UPA00056">
    <property type="reaction ID" value="UER00096"/>
</dbReference>
<dbReference type="HAMAP" id="MF_00159">
    <property type="entry name" value="IspG"/>
    <property type="match status" value="1"/>
</dbReference>
<feature type="binding site" evidence="7">
    <location>
        <position position="311"/>
    </location>
    <ligand>
        <name>[4Fe-4S] cluster</name>
        <dbReference type="ChEBI" id="CHEBI:49883"/>
    </ligand>
</feature>
<dbReference type="EMBL" id="CP007481">
    <property type="protein sequence ID" value="AHX11690.1"/>
    <property type="molecule type" value="Genomic_DNA"/>
</dbReference>
<keyword evidence="4 7" id="KW-0408">Iron</keyword>
<dbReference type="FunFam" id="3.30.413.10:FF:000012">
    <property type="entry name" value="4-hydroxy-3-methylbut-2-en-1-yl diphosphate synthase (flavodoxin)"/>
    <property type="match status" value="1"/>
</dbReference>
<evidence type="ECO:0000256" key="4">
    <source>
        <dbReference type="ARBA" id="ARBA00023004"/>
    </source>
</evidence>
<comment type="similarity">
    <text evidence="7">Belongs to the IspG family.</text>
</comment>
<dbReference type="GO" id="GO:0141197">
    <property type="term" value="F:4-hydroxy-3-methylbut-2-enyl-diphosphate synthase activity (flavodoxin)"/>
    <property type="evidence" value="ECO:0007669"/>
    <property type="project" value="UniProtKB-EC"/>
</dbReference>
<dbReference type="NCBIfam" id="NF001540">
    <property type="entry name" value="PRK00366.1"/>
    <property type="match status" value="1"/>
</dbReference>
<feature type="domain" description="IspG TIM-barrel" evidence="8">
    <location>
        <begin position="17"/>
        <end position="292"/>
    </location>
</feature>
<keyword evidence="6 7" id="KW-0414">Isoprene biosynthesis</keyword>
<sequence>MLEEMFQRKLKRKSLVVDVAGVKMGGGNPVIVQSMTSGTRVDPNNILAIAEDESREALALARAGSELIRIAINSEKAAAAIPYIREALDKAGFESIPLVGCGQYEVKQILETQAEAIRSLGKMRINPGNIGFGSKRDANFDKVIELICKYDLPIRIGVNWGSLDQSLLQKIMDDNAKMEKPASYSDVLRSALVQSALISAKRAEELGLKSDKIVISCKVSNFQDLISVYSSLAELSNYPLHLGLTEAGMGNPGIIKTTAALAVLLHNGIGDTIRASLTQKPGESRVTEVETCQAILQSMGLRAFAPQITSCPGCGRTSGDYFQRLTYDLNAYIMDNLSEWKQKYRGVEDFKLAVMGCVVNGPGEGKHANIGISLPGYNEKKVAAIFIDGKPARKLTGDNILEKSKQIIMEYIQNKYTTSGH</sequence>
<comment type="function">
    <text evidence="7">Converts 2C-methyl-D-erythritol 2,4-cyclodiphosphate (ME-2,4cPP) into 1-hydroxy-2-methyl-2-(E)-butenyl 4-diphosphate.</text>
</comment>
<dbReference type="Gene3D" id="3.30.413.10">
    <property type="entry name" value="Sulfite Reductase Hemoprotein, domain 1"/>
    <property type="match status" value="1"/>
</dbReference>
<dbReference type="EC" id="1.17.7.3" evidence="7"/>
<evidence type="ECO:0000256" key="7">
    <source>
        <dbReference type="HAMAP-Rule" id="MF_00159"/>
    </source>
</evidence>
<dbReference type="Proteomes" id="UP000023755">
    <property type="component" value="Chromosome"/>
</dbReference>
<reference evidence="10 11" key="1">
    <citation type="submission" date="2014-03" db="EMBL/GenBank/DDBJ databases">
        <title>Sequencing and Comparison of Genomes and Transcriptome Profiles of Human Ehrlichiosis Agents.</title>
        <authorList>
            <person name="Lin M."/>
            <person name="Daugherty S.C."/>
            <person name="Nagaraj S."/>
            <person name="Cheng Z."/>
            <person name="Xiong Q."/>
            <person name="Lin F.-Y."/>
            <person name="Sengamalay N."/>
            <person name="Ott S."/>
            <person name="Godinez A."/>
            <person name="Tallon L.J."/>
            <person name="Sadzewicz L."/>
            <person name="Fraser C.M."/>
            <person name="Dunning Hotopp J.C."/>
            <person name="Rikihisa Y."/>
        </authorList>
    </citation>
    <scope>NUCLEOTIDE SEQUENCE [LARGE SCALE GENOMIC DNA]</scope>
    <source>
        <strain evidence="10 11">Oregon</strain>
    </source>
</reference>
<dbReference type="InterPro" id="IPR004588">
    <property type="entry name" value="IspG_bac-typ"/>
</dbReference>
<dbReference type="AlphaFoldDB" id="X5HMJ0"/>
<comment type="pathway">
    <text evidence="7">Isoprenoid biosynthesis; isopentenyl diphosphate biosynthesis via DXP pathway; isopentenyl diphosphate from 1-deoxy-D-xylulose 5-phosphate: step 5/6.</text>
</comment>
<evidence type="ECO:0000259" key="8">
    <source>
        <dbReference type="Pfam" id="PF04551"/>
    </source>
</evidence>
<evidence type="ECO:0000256" key="3">
    <source>
        <dbReference type="ARBA" id="ARBA00023002"/>
    </source>
</evidence>
<evidence type="ECO:0000256" key="6">
    <source>
        <dbReference type="ARBA" id="ARBA00023229"/>
    </source>
</evidence>
<feature type="binding site" evidence="7">
    <location>
        <position position="314"/>
    </location>
    <ligand>
        <name>[4Fe-4S] cluster</name>
        <dbReference type="ChEBI" id="CHEBI:49883"/>
    </ligand>
</feature>
<dbReference type="GO" id="GO:0016114">
    <property type="term" value="P:terpenoid biosynthetic process"/>
    <property type="evidence" value="ECO:0007669"/>
    <property type="project" value="InterPro"/>
</dbReference>
<keyword evidence="11" id="KW-1185">Reference proteome</keyword>
<keyword evidence="5 7" id="KW-0411">Iron-sulfur</keyword>
<dbReference type="RefSeq" id="WP_038560009.1">
    <property type="nucleotide sequence ID" value="NZ_CP007481.1"/>
</dbReference>
<proteinExistence type="inferred from homology"/>
<evidence type="ECO:0000313" key="10">
    <source>
        <dbReference type="EMBL" id="AHX11690.1"/>
    </source>
</evidence>
<dbReference type="InterPro" id="IPR058578">
    <property type="entry name" value="IspG_TIM"/>
</dbReference>
<evidence type="ECO:0000259" key="9">
    <source>
        <dbReference type="Pfam" id="PF26540"/>
    </source>
</evidence>
<organism evidence="10 11">
    <name type="scientific">Neorickettsia helminthoeca str. Oregon</name>
    <dbReference type="NCBI Taxonomy" id="1286528"/>
    <lineage>
        <taxon>Bacteria</taxon>
        <taxon>Pseudomonadati</taxon>
        <taxon>Pseudomonadota</taxon>
        <taxon>Alphaproteobacteria</taxon>
        <taxon>Rickettsiales</taxon>
        <taxon>Anaplasmataceae</taxon>
        <taxon>Neorickettsia</taxon>
    </lineage>
</organism>
<evidence type="ECO:0000256" key="2">
    <source>
        <dbReference type="ARBA" id="ARBA00022723"/>
    </source>
</evidence>
<comment type="catalytic activity">
    <reaction evidence="7">
        <text>(2E)-4-hydroxy-3-methylbut-2-enyl diphosphate + oxidized [flavodoxin] + H2O + 2 H(+) = 2-C-methyl-D-erythritol 2,4-cyclic diphosphate + reduced [flavodoxin]</text>
        <dbReference type="Rhea" id="RHEA:43604"/>
        <dbReference type="Rhea" id="RHEA-COMP:10622"/>
        <dbReference type="Rhea" id="RHEA-COMP:10623"/>
        <dbReference type="ChEBI" id="CHEBI:15377"/>
        <dbReference type="ChEBI" id="CHEBI:15378"/>
        <dbReference type="ChEBI" id="CHEBI:57618"/>
        <dbReference type="ChEBI" id="CHEBI:58210"/>
        <dbReference type="ChEBI" id="CHEBI:58483"/>
        <dbReference type="ChEBI" id="CHEBI:128753"/>
        <dbReference type="EC" id="1.17.7.3"/>
    </reaction>
</comment>
<dbReference type="KEGG" id="nhm:NHE_0758"/>
<keyword evidence="2 7" id="KW-0479">Metal-binding</keyword>
<dbReference type="PIRSF" id="PIRSF004640">
    <property type="entry name" value="IspG"/>
    <property type="match status" value="1"/>
</dbReference>
<dbReference type="NCBIfam" id="TIGR00612">
    <property type="entry name" value="ispG_gcpE"/>
    <property type="match status" value="1"/>
</dbReference>
<dbReference type="GO" id="GO:0005506">
    <property type="term" value="F:iron ion binding"/>
    <property type="evidence" value="ECO:0007669"/>
    <property type="project" value="InterPro"/>
</dbReference>
<accession>X5HMJ0</accession>
<dbReference type="STRING" id="1286528.NHE_0758"/>
<dbReference type="InterPro" id="IPR058579">
    <property type="entry name" value="IspG_C"/>
</dbReference>
<dbReference type="Pfam" id="PF04551">
    <property type="entry name" value="GcpE"/>
    <property type="match status" value="1"/>
</dbReference>
<dbReference type="InterPro" id="IPR016425">
    <property type="entry name" value="IspG_bac"/>
</dbReference>
<evidence type="ECO:0000313" key="11">
    <source>
        <dbReference type="Proteomes" id="UP000023755"/>
    </source>
</evidence>
<feature type="domain" description="IspG C-terminal" evidence="9">
    <location>
        <begin position="307"/>
        <end position="408"/>
    </location>
</feature>
<keyword evidence="3 7" id="KW-0560">Oxidoreductase</keyword>
<gene>
    <name evidence="7 10" type="primary">ispG</name>
    <name evidence="10" type="ORF">NHE_0758</name>
</gene>
<dbReference type="InterPro" id="IPR011005">
    <property type="entry name" value="Dihydropteroate_synth-like_sf"/>
</dbReference>
<dbReference type="HOGENOM" id="CLU_042258_1_0_5"/>
<dbReference type="PANTHER" id="PTHR30454">
    <property type="entry name" value="4-HYDROXY-3-METHYLBUT-2-EN-1-YL DIPHOSPHATE SYNTHASE"/>
    <property type="match status" value="1"/>
</dbReference>
<dbReference type="GO" id="GO:0046429">
    <property type="term" value="F:4-hydroxy-3-methylbut-2-en-1-yl diphosphate synthase activity (ferredoxin)"/>
    <property type="evidence" value="ECO:0007669"/>
    <property type="project" value="UniProtKB-UniRule"/>
</dbReference>
<evidence type="ECO:0000256" key="1">
    <source>
        <dbReference type="ARBA" id="ARBA00022485"/>
    </source>
</evidence>
<keyword evidence="1 7" id="KW-0004">4Fe-4S</keyword>
<dbReference type="Pfam" id="PF26540">
    <property type="entry name" value="GcpE_C"/>
    <property type="match status" value="1"/>
</dbReference>
<comment type="cofactor">
    <cofactor evidence="7">
        <name>[4Fe-4S] cluster</name>
        <dbReference type="ChEBI" id="CHEBI:49883"/>
    </cofactor>
    <text evidence="7">Binds 1 [4Fe-4S] cluster.</text>
</comment>
<dbReference type="GO" id="GO:0019288">
    <property type="term" value="P:isopentenyl diphosphate biosynthetic process, methylerythritol 4-phosphate pathway"/>
    <property type="evidence" value="ECO:0007669"/>
    <property type="project" value="UniProtKB-UniRule"/>
</dbReference>
<dbReference type="OrthoDB" id="9803214at2"/>
<dbReference type="SUPFAM" id="SSF56014">
    <property type="entry name" value="Nitrite and sulphite reductase 4Fe-4S domain-like"/>
    <property type="match status" value="1"/>
</dbReference>
<feature type="binding site" evidence="7">
    <location>
        <position position="357"/>
    </location>
    <ligand>
        <name>[4Fe-4S] cluster</name>
        <dbReference type="ChEBI" id="CHEBI:49883"/>
    </ligand>
</feature>
<dbReference type="PANTHER" id="PTHR30454:SF0">
    <property type="entry name" value="4-HYDROXY-3-METHYLBUT-2-EN-1-YL DIPHOSPHATE SYNTHASE (FERREDOXIN), CHLOROPLASTIC"/>
    <property type="match status" value="1"/>
</dbReference>
<evidence type="ECO:0000256" key="5">
    <source>
        <dbReference type="ARBA" id="ARBA00023014"/>
    </source>
</evidence>
<dbReference type="GO" id="GO:0051539">
    <property type="term" value="F:4 iron, 4 sulfur cluster binding"/>
    <property type="evidence" value="ECO:0007669"/>
    <property type="project" value="UniProtKB-UniRule"/>
</dbReference>
<dbReference type="Gene3D" id="3.20.20.20">
    <property type="entry name" value="Dihydropteroate synthase-like"/>
    <property type="match status" value="1"/>
</dbReference>
<feature type="binding site" evidence="7">
    <location>
        <position position="364"/>
    </location>
    <ligand>
        <name>[4Fe-4S] cluster</name>
        <dbReference type="ChEBI" id="CHEBI:49883"/>
    </ligand>
</feature>
<name>X5HMJ0_9RICK</name>